<gene>
    <name evidence="3" type="primary">MIY2</name>
    <name evidence="3" type="ORF">SPAR_P00830</name>
</gene>
<reference evidence="3" key="2">
    <citation type="submission" date="2020-01" db="EMBL/GenBank/DDBJ databases">
        <title>Population-level Yeast Reference Genomes.</title>
        <authorList>
            <person name="Yue J.-X."/>
        </authorList>
    </citation>
    <scope>NUCLEOTIDE SEQUENCE</scope>
    <source>
        <strain evidence="3">CBS432</strain>
    </source>
</reference>
<evidence type="ECO:0000313" key="3">
    <source>
        <dbReference type="RefSeq" id="XP_033769580.1"/>
    </source>
</evidence>
<sequence length="360" mass="40971">MDLNFKTKSVKINGQNHRILLQNENGPCALLALANVLLLSPNHTRYSCELIRLVNKGSEISLRELIEVLADIGLQVTDKPSTDINELLSLLPRLHEGLNINPQFDGSFENTKEMSLFRLFDVDLVHGWVIDTLTDKAVNEKLSHYSYESAQRILTQVADINSGISKDENSDEILGDAMHLELFFNESPTQLTAFGLLHLRETLPHNTFSILFRNDHFCTLYKYKDQLYTLVTDFGYKNCKDIVWQSLDSVDGSGDAFFAGNFSTAKVDGQQLLTETERNFGTENLLLGEIQQIENDKELAKQLQEQEQERVTKLETKRKNLSHKKKSGIHAPVKKDTVKRRNNLLKTKTSETEKSECIIM</sequence>
<accession>A0A8B8V0N5</accession>
<dbReference type="InterPro" id="IPR007518">
    <property type="entry name" value="MINDY"/>
</dbReference>
<dbReference type="GO" id="GO:1990380">
    <property type="term" value="F:K48-linked deubiquitinase activity"/>
    <property type="evidence" value="ECO:0007669"/>
    <property type="project" value="InterPro"/>
</dbReference>
<organism evidence="3">
    <name type="scientific">Saccharomyces paradoxus</name>
    <name type="common">Yeast</name>
    <name type="synonym">Saccharomyces douglasii</name>
    <dbReference type="NCBI Taxonomy" id="27291"/>
    <lineage>
        <taxon>Eukaryota</taxon>
        <taxon>Fungi</taxon>
        <taxon>Dikarya</taxon>
        <taxon>Ascomycota</taxon>
        <taxon>Saccharomycotina</taxon>
        <taxon>Saccharomycetes</taxon>
        <taxon>Saccharomycetales</taxon>
        <taxon>Saccharomycetaceae</taxon>
        <taxon>Saccharomyces</taxon>
    </lineage>
</organism>
<evidence type="ECO:0000256" key="1">
    <source>
        <dbReference type="SAM" id="Coils"/>
    </source>
</evidence>
<dbReference type="VEuPathDB" id="FungiDB:SPAR_P00830"/>
<dbReference type="Pfam" id="PF04424">
    <property type="entry name" value="MINDY_DUB"/>
    <property type="match status" value="1"/>
</dbReference>
<dbReference type="RefSeq" id="XP_033769580.1">
    <property type="nucleotide sequence ID" value="XM_033913689.1"/>
</dbReference>
<reference evidence="3" key="1">
    <citation type="journal article" date="2017" name="Nat. Genet.">
        <title>Contrasting evolutionary genome dynamics between domesticated and wild yeasts.</title>
        <authorList>
            <person name="Yue J.X."/>
            <person name="Li J."/>
            <person name="Aigrain L."/>
            <person name="Hallin J."/>
            <person name="Persson K."/>
            <person name="Oliver K."/>
            <person name="Bergstrom A."/>
            <person name="Coupland P."/>
            <person name="Warringer J."/>
            <person name="Lagomarsino M.C."/>
            <person name="Fischer G."/>
            <person name="Durbin R."/>
            <person name="Liti G."/>
        </authorList>
    </citation>
    <scope>NUCLEOTIDE SEQUENCE</scope>
    <source>
        <strain evidence="3">CBS432</strain>
    </source>
</reference>
<feature type="coiled-coil region" evidence="1">
    <location>
        <begin position="286"/>
        <end position="324"/>
    </location>
</feature>
<dbReference type="PANTHER" id="PTHR18063:SF6">
    <property type="entry name" value="UBIQUITIN CARBOXYL-TERMINAL HYDROLASE"/>
    <property type="match status" value="1"/>
</dbReference>
<dbReference type="GeneID" id="54634025"/>
<dbReference type="AlphaFoldDB" id="A0A8B8V0N5"/>
<reference evidence="3" key="3">
    <citation type="submission" date="2025-07" db="EMBL/GenBank/DDBJ databases">
        <authorList>
            <consortium name="NCBI Genome Project"/>
        </authorList>
    </citation>
    <scope>NUCLEOTIDE SEQUENCE</scope>
    <source>
        <strain evidence="3">CBS432</strain>
    </source>
</reference>
<dbReference type="InterPro" id="IPR033979">
    <property type="entry name" value="MINDY_domain"/>
</dbReference>
<protein>
    <submittedName>
        <fullName evidence="3">Ubiquitinyl hydrolase 1</fullName>
    </submittedName>
</protein>
<dbReference type="GO" id="GO:0071108">
    <property type="term" value="P:protein K48-linked deubiquitination"/>
    <property type="evidence" value="ECO:0007669"/>
    <property type="project" value="TreeGrafter"/>
</dbReference>
<evidence type="ECO:0000259" key="2">
    <source>
        <dbReference type="Pfam" id="PF04424"/>
    </source>
</evidence>
<dbReference type="KEGG" id="spao:SPAR_P00830"/>
<dbReference type="GO" id="GO:0016807">
    <property type="term" value="F:cysteine-type carboxypeptidase activity"/>
    <property type="evidence" value="ECO:0007669"/>
    <property type="project" value="TreeGrafter"/>
</dbReference>
<dbReference type="GO" id="GO:0004843">
    <property type="term" value="F:cysteine-type deubiquitinase activity"/>
    <property type="evidence" value="ECO:0007669"/>
    <property type="project" value="InterPro"/>
</dbReference>
<name>A0A8B8V0N5_SACPA</name>
<reference evidence="3" key="4">
    <citation type="submission" date="2025-08" db="UniProtKB">
        <authorList>
            <consortium name="RefSeq"/>
        </authorList>
    </citation>
    <scope>IDENTIFICATION</scope>
    <source>
        <strain evidence="3">CBS432</strain>
    </source>
</reference>
<dbReference type="PANTHER" id="PTHR18063">
    <property type="entry name" value="NF-E2 INDUCIBLE PROTEIN"/>
    <property type="match status" value="1"/>
</dbReference>
<feature type="domain" description="MINDY deubiquitinase" evidence="2">
    <location>
        <begin position="4"/>
        <end position="262"/>
    </location>
</feature>
<keyword evidence="1" id="KW-0175">Coiled coil</keyword>
<dbReference type="GO" id="GO:0005829">
    <property type="term" value="C:cytosol"/>
    <property type="evidence" value="ECO:0007669"/>
    <property type="project" value="TreeGrafter"/>
</dbReference>
<proteinExistence type="predicted"/>
<dbReference type="GO" id="GO:0071944">
    <property type="term" value="C:cell periphery"/>
    <property type="evidence" value="ECO:0007669"/>
    <property type="project" value="TreeGrafter"/>
</dbReference>
<keyword evidence="3" id="KW-0378">Hydrolase</keyword>
<dbReference type="OrthoDB" id="10261212at2759"/>